<evidence type="ECO:0000256" key="2">
    <source>
        <dbReference type="SAM" id="Phobius"/>
    </source>
</evidence>
<proteinExistence type="predicted"/>
<keyword evidence="2" id="KW-0472">Membrane</keyword>
<dbReference type="Proteomes" id="UP001054945">
    <property type="component" value="Unassembled WGS sequence"/>
</dbReference>
<dbReference type="EMBL" id="BPLR01005784">
    <property type="protein sequence ID" value="GIY05006.1"/>
    <property type="molecule type" value="Genomic_DNA"/>
</dbReference>
<keyword evidence="2" id="KW-1133">Transmembrane helix</keyword>
<reference evidence="3 4" key="1">
    <citation type="submission" date="2021-06" db="EMBL/GenBank/DDBJ databases">
        <title>Caerostris extrusa draft genome.</title>
        <authorList>
            <person name="Kono N."/>
            <person name="Arakawa K."/>
        </authorList>
    </citation>
    <scope>NUCLEOTIDE SEQUENCE [LARGE SCALE GENOMIC DNA]</scope>
</reference>
<feature type="region of interest" description="Disordered" evidence="1">
    <location>
        <begin position="71"/>
        <end position="90"/>
    </location>
</feature>
<keyword evidence="4" id="KW-1185">Reference proteome</keyword>
<organism evidence="3 4">
    <name type="scientific">Caerostris extrusa</name>
    <name type="common">Bark spider</name>
    <name type="synonym">Caerostris bankana</name>
    <dbReference type="NCBI Taxonomy" id="172846"/>
    <lineage>
        <taxon>Eukaryota</taxon>
        <taxon>Metazoa</taxon>
        <taxon>Ecdysozoa</taxon>
        <taxon>Arthropoda</taxon>
        <taxon>Chelicerata</taxon>
        <taxon>Arachnida</taxon>
        <taxon>Araneae</taxon>
        <taxon>Araneomorphae</taxon>
        <taxon>Entelegynae</taxon>
        <taxon>Araneoidea</taxon>
        <taxon>Araneidae</taxon>
        <taxon>Caerostris</taxon>
    </lineage>
</organism>
<evidence type="ECO:0000313" key="4">
    <source>
        <dbReference type="Proteomes" id="UP001054945"/>
    </source>
</evidence>
<gene>
    <name evidence="3" type="ORF">CEXT_64191</name>
</gene>
<keyword evidence="2" id="KW-0812">Transmembrane</keyword>
<evidence type="ECO:0000256" key="1">
    <source>
        <dbReference type="SAM" id="MobiDB-lite"/>
    </source>
</evidence>
<accession>A0AAV4QA94</accession>
<feature type="compositionally biased region" description="Polar residues" evidence="1">
    <location>
        <begin position="49"/>
        <end position="61"/>
    </location>
</feature>
<name>A0AAV4QA94_CAEEX</name>
<feature type="region of interest" description="Disordered" evidence="1">
    <location>
        <begin position="34"/>
        <end position="61"/>
    </location>
</feature>
<evidence type="ECO:0000313" key="3">
    <source>
        <dbReference type="EMBL" id="GIY05006.1"/>
    </source>
</evidence>
<feature type="compositionally biased region" description="Basic residues" evidence="1">
    <location>
        <begin position="75"/>
        <end position="88"/>
    </location>
</feature>
<feature type="transmembrane region" description="Helical" evidence="2">
    <location>
        <begin position="6"/>
        <end position="23"/>
    </location>
</feature>
<comment type="caution">
    <text evidence="3">The sequence shown here is derived from an EMBL/GenBank/DDBJ whole genome shotgun (WGS) entry which is preliminary data.</text>
</comment>
<protein>
    <submittedName>
        <fullName evidence="3">Uncharacterized protein</fullName>
    </submittedName>
</protein>
<sequence length="98" mass="11298">MLCEQIFAADLFIFIFVHSGIIGKSWTKSMRDNVAIRRRKPPTRRQQTLADTDQNRLSGDSLSPALAAKILKDNRKSKRHPNQTKKRAQTFLCWEGNQ</sequence>
<dbReference type="AlphaFoldDB" id="A0AAV4QA94"/>